<gene>
    <name evidence="2" type="primary">yidD</name>
    <name evidence="2" type="ORF">V6E02_04855</name>
</gene>
<dbReference type="EMBL" id="JBAJEX010000002">
    <property type="protein sequence ID" value="MEO1766535.1"/>
    <property type="molecule type" value="Genomic_DNA"/>
</dbReference>
<evidence type="ECO:0000313" key="3">
    <source>
        <dbReference type="Proteomes" id="UP001482231"/>
    </source>
</evidence>
<dbReference type="Proteomes" id="UP001482231">
    <property type="component" value="Unassembled WGS sequence"/>
</dbReference>
<reference evidence="2 3" key="1">
    <citation type="submission" date="2024-02" db="EMBL/GenBank/DDBJ databases">
        <title>New thermophilic sulfur-oxidizing bacteria from a hot springs of the Uzon caldera (Kamchatka, Russia).</title>
        <authorList>
            <person name="Dukat A.M."/>
            <person name="Elcheninov A.G."/>
            <person name="Frolov E.N."/>
        </authorList>
    </citation>
    <scope>NUCLEOTIDE SEQUENCE [LARGE SCALE GENOMIC DNA]</scope>
    <source>
        <strain evidence="2 3">AK1</strain>
    </source>
</reference>
<keyword evidence="1" id="KW-1003">Cell membrane</keyword>
<comment type="caution">
    <text evidence="2">The sequence shown here is derived from an EMBL/GenBank/DDBJ whole genome shotgun (WGS) entry which is preliminary data.</text>
</comment>
<comment type="similarity">
    <text evidence="1">Belongs to the UPF0161 family.</text>
</comment>
<dbReference type="PANTHER" id="PTHR33383:SF1">
    <property type="entry name" value="MEMBRANE PROTEIN INSERTION EFFICIENCY FACTOR-RELATED"/>
    <property type="match status" value="1"/>
</dbReference>
<dbReference type="InterPro" id="IPR002696">
    <property type="entry name" value="Membr_insert_effic_factor_YidD"/>
</dbReference>
<accession>A0ABV0EEU1</accession>
<dbReference type="SMART" id="SM01234">
    <property type="entry name" value="Haemolytic"/>
    <property type="match status" value="1"/>
</dbReference>
<dbReference type="PANTHER" id="PTHR33383">
    <property type="entry name" value="MEMBRANE PROTEIN INSERTION EFFICIENCY FACTOR-RELATED"/>
    <property type="match status" value="1"/>
</dbReference>
<keyword evidence="1" id="KW-0472">Membrane</keyword>
<dbReference type="Pfam" id="PF01809">
    <property type="entry name" value="YidD"/>
    <property type="match status" value="1"/>
</dbReference>
<dbReference type="HAMAP" id="MF_00386">
    <property type="entry name" value="UPF0161_YidD"/>
    <property type="match status" value="1"/>
</dbReference>
<organism evidence="2 3">
    <name type="scientific">Thiobacter aerophilum</name>
    <dbReference type="NCBI Taxonomy" id="3121275"/>
    <lineage>
        <taxon>Bacteria</taxon>
        <taxon>Pseudomonadati</taxon>
        <taxon>Pseudomonadota</taxon>
        <taxon>Betaproteobacteria</taxon>
        <taxon>Burkholderiales</taxon>
        <taxon>Thiobacteraceae</taxon>
        <taxon>Thiobacter</taxon>
    </lineage>
</organism>
<sequence>MSRFLLRLIRLYQIVLSPYLGADCRYHPTCSEYASQAITEHGPVRGLWLTAKRLARCHPWAAGGSDPVPPRAGQ</sequence>
<keyword evidence="3" id="KW-1185">Reference proteome</keyword>
<name>A0ABV0EEU1_9BURK</name>
<dbReference type="NCBIfam" id="TIGR00278">
    <property type="entry name" value="membrane protein insertion efficiency factor YidD"/>
    <property type="match status" value="1"/>
</dbReference>
<comment type="function">
    <text evidence="1">Could be involved in insertion of integral membrane proteins into the membrane.</text>
</comment>
<evidence type="ECO:0000313" key="2">
    <source>
        <dbReference type="EMBL" id="MEO1766535.1"/>
    </source>
</evidence>
<protein>
    <recommendedName>
        <fullName evidence="1">Putative membrane protein insertion efficiency factor</fullName>
    </recommendedName>
</protein>
<proteinExistence type="inferred from homology"/>
<evidence type="ECO:0000256" key="1">
    <source>
        <dbReference type="HAMAP-Rule" id="MF_00386"/>
    </source>
</evidence>
<dbReference type="RefSeq" id="WP_347307632.1">
    <property type="nucleotide sequence ID" value="NZ_JBAJEX010000002.1"/>
</dbReference>
<comment type="subcellular location">
    <subcellularLocation>
        <location evidence="1">Cell membrane</location>
        <topology evidence="1">Peripheral membrane protein</topology>
        <orientation evidence="1">Cytoplasmic side</orientation>
    </subcellularLocation>
</comment>